<accession>A0ACC1N2I3</accession>
<gene>
    <name evidence="1" type="ORF">NQ176_g6935</name>
</gene>
<proteinExistence type="predicted"/>
<dbReference type="EMBL" id="JANJQO010001074">
    <property type="protein sequence ID" value="KAJ2972831.1"/>
    <property type="molecule type" value="Genomic_DNA"/>
</dbReference>
<organism evidence="1 2">
    <name type="scientific">Zarea fungicola</name>
    <dbReference type="NCBI Taxonomy" id="93591"/>
    <lineage>
        <taxon>Eukaryota</taxon>
        <taxon>Fungi</taxon>
        <taxon>Dikarya</taxon>
        <taxon>Ascomycota</taxon>
        <taxon>Pezizomycotina</taxon>
        <taxon>Sordariomycetes</taxon>
        <taxon>Hypocreomycetidae</taxon>
        <taxon>Hypocreales</taxon>
        <taxon>Cordycipitaceae</taxon>
        <taxon>Zarea</taxon>
    </lineage>
</organism>
<sequence length="223" mass="23961">MVLGTTPNDIVAKLNPIFIIIVIPIMDFVVYPGLRKCGVRLSPIRKITAGFILSSAAMVSACVTQSYIYKLSKCGDHINASIKSGRKDCTAPISVWVQVFPYGLIGMSEVLASITKLEYAYTKAPQNMKSTVQALALFTSAVSSALGQALVALSEDPLLVWNYGSVAVVALIGGIGFFLTFRKADRDEDAMNNQKESAYIGDNIVVKTVDGETASIDEKRAAN</sequence>
<reference evidence="1" key="1">
    <citation type="submission" date="2022-08" db="EMBL/GenBank/DDBJ databases">
        <title>Genome Sequence of Lecanicillium fungicola.</title>
        <authorList>
            <person name="Buettner E."/>
        </authorList>
    </citation>
    <scope>NUCLEOTIDE SEQUENCE</scope>
    <source>
        <strain evidence="1">Babe33</strain>
    </source>
</reference>
<dbReference type="Proteomes" id="UP001143910">
    <property type="component" value="Unassembled WGS sequence"/>
</dbReference>
<evidence type="ECO:0000313" key="2">
    <source>
        <dbReference type="Proteomes" id="UP001143910"/>
    </source>
</evidence>
<protein>
    <submittedName>
        <fullName evidence="1">Uncharacterized protein</fullName>
    </submittedName>
</protein>
<keyword evidence="2" id="KW-1185">Reference proteome</keyword>
<evidence type="ECO:0000313" key="1">
    <source>
        <dbReference type="EMBL" id="KAJ2972831.1"/>
    </source>
</evidence>
<comment type="caution">
    <text evidence="1">The sequence shown here is derived from an EMBL/GenBank/DDBJ whole genome shotgun (WGS) entry which is preliminary data.</text>
</comment>
<name>A0ACC1N2I3_9HYPO</name>